<dbReference type="NCBIfam" id="NF004066">
    <property type="entry name" value="PRK05580.1-3"/>
    <property type="match status" value="1"/>
</dbReference>
<feature type="domain" description="Helicase ATP-binding" evidence="13">
    <location>
        <begin position="290"/>
        <end position="456"/>
    </location>
</feature>
<keyword evidence="2 12" id="KW-0235">DNA replication</keyword>
<reference evidence="15" key="2">
    <citation type="submission" date="2021-04" db="EMBL/GenBank/DDBJ databases">
        <authorList>
            <person name="Gilroy R."/>
        </authorList>
    </citation>
    <scope>NUCLEOTIDE SEQUENCE</scope>
    <source>
        <strain evidence="15">5790</strain>
    </source>
</reference>
<organism evidence="15 16">
    <name type="scientific">Candidatus Monoglobus merdigallinarum</name>
    <dbReference type="NCBI Taxonomy" id="2838698"/>
    <lineage>
        <taxon>Bacteria</taxon>
        <taxon>Bacillati</taxon>
        <taxon>Bacillota</taxon>
        <taxon>Clostridia</taxon>
        <taxon>Monoglobales</taxon>
        <taxon>Monoglobaceae</taxon>
        <taxon>Monoglobus</taxon>
    </lineage>
</organism>
<dbReference type="Pfam" id="PF18074">
    <property type="entry name" value="PriA_C"/>
    <property type="match status" value="1"/>
</dbReference>
<dbReference type="GO" id="GO:0008270">
    <property type="term" value="F:zinc ion binding"/>
    <property type="evidence" value="ECO:0007669"/>
    <property type="project" value="UniProtKB-UniRule"/>
</dbReference>
<dbReference type="GO" id="GO:0006302">
    <property type="term" value="P:double-strand break repair"/>
    <property type="evidence" value="ECO:0007669"/>
    <property type="project" value="InterPro"/>
</dbReference>
<dbReference type="InterPro" id="IPR041236">
    <property type="entry name" value="PriA_C"/>
</dbReference>
<feature type="binding site" evidence="12">
    <location>
        <position position="560"/>
    </location>
    <ligand>
        <name>Zn(2+)</name>
        <dbReference type="ChEBI" id="CHEBI:29105"/>
        <label>1</label>
    </ligand>
</feature>
<feature type="binding site" evidence="12">
    <location>
        <position position="563"/>
    </location>
    <ligand>
        <name>Zn(2+)</name>
        <dbReference type="ChEBI" id="CHEBI:29105"/>
        <label>1</label>
    </ligand>
</feature>
<evidence type="ECO:0000313" key="16">
    <source>
        <dbReference type="Proteomes" id="UP000824162"/>
    </source>
</evidence>
<dbReference type="Pfam" id="PF00270">
    <property type="entry name" value="DEAD"/>
    <property type="match status" value="1"/>
</dbReference>
<dbReference type="Gene3D" id="3.40.1440.60">
    <property type="entry name" value="PriA, 3(prime) DNA-binding domain"/>
    <property type="match status" value="1"/>
</dbReference>
<dbReference type="InterPro" id="IPR041222">
    <property type="entry name" value="PriA_3primeBD"/>
</dbReference>
<dbReference type="PANTHER" id="PTHR30580:SF0">
    <property type="entry name" value="PRIMOSOMAL PROTEIN N"/>
    <property type="match status" value="1"/>
</dbReference>
<comment type="catalytic activity">
    <reaction evidence="12">
        <text>Couples ATP hydrolysis with the unwinding of duplex DNA by translocating in the 3'-5' direction.</text>
        <dbReference type="EC" id="5.6.2.4"/>
    </reaction>
</comment>
<dbReference type="CDD" id="cd17929">
    <property type="entry name" value="DEXHc_priA"/>
    <property type="match status" value="1"/>
</dbReference>
<comment type="subunit">
    <text evidence="12">Component of the replication restart primosome.</text>
</comment>
<dbReference type="GO" id="GO:0006269">
    <property type="term" value="P:DNA replication, synthesis of primer"/>
    <property type="evidence" value="ECO:0007669"/>
    <property type="project" value="UniProtKB-KW"/>
</dbReference>
<dbReference type="PROSITE" id="PS51194">
    <property type="entry name" value="HELICASE_CTER"/>
    <property type="match status" value="1"/>
</dbReference>
<feature type="binding site" evidence="12">
    <location>
        <position position="523"/>
    </location>
    <ligand>
        <name>Zn(2+)</name>
        <dbReference type="ChEBI" id="CHEBI:29105"/>
        <label>1</label>
    </ligand>
</feature>
<evidence type="ECO:0000256" key="4">
    <source>
        <dbReference type="ARBA" id="ARBA00022741"/>
    </source>
</evidence>
<dbReference type="CDD" id="cd18804">
    <property type="entry name" value="SF2_C_priA"/>
    <property type="match status" value="1"/>
</dbReference>
<dbReference type="NCBIfam" id="TIGR00595">
    <property type="entry name" value="priA"/>
    <property type="match status" value="1"/>
</dbReference>
<dbReference type="InterPro" id="IPR040498">
    <property type="entry name" value="PriA_CRR"/>
</dbReference>
<keyword evidence="8 12" id="KW-0067">ATP-binding</keyword>
<dbReference type="SMART" id="SM00490">
    <property type="entry name" value="HELICc"/>
    <property type="match status" value="1"/>
</dbReference>
<keyword evidence="1 12" id="KW-0639">Primosome</keyword>
<dbReference type="Gene3D" id="3.40.50.300">
    <property type="entry name" value="P-loop containing nucleotide triphosphate hydrolases"/>
    <property type="match status" value="2"/>
</dbReference>
<dbReference type="FunFam" id="3.40.50.300:FF:000489">
    <property type="entry name" value="Primosome assembly protein PriA"/>
    <property type="match status" value="1"/>
</dbReference>
<dbReference type="PROSITE" id="PS51192">
    <property type="entry name" value="HELICASE_ATP_BIND_1"/>
    <property type="match status" value="1"/>
</dbReference>
<keyword evidence="6 12" id="KW-0347">Helicase</keyword>
<feature type="binding site" evidence="12">
    <location>
        <position position="529"/>
    </location>
    <ligand>
        <name>Zn(2+)</name>
        <dbReference type="ChEBI" id="CHEBI:29105"/>
        <label>2</label>
    </ligand>
</feature>
<comment type="similarity">
    <text evidence="12">Belongs to the helicase family. PriA subfamily.</text>
</comment>
<dbReference type="HAMAP" id="MF_00983">
    <property type="entry name" value="PriA"/>
    <property type="match status" value="1"/>
</dbReference>
<evidence type="ECO:0000256" key="1">
    <source>
        <dbReference type="ARBA" id="ARBA00022515"/>
    </source>
</evidence>
<feature type="domain" description="Helicase C-terminal" evidence="14">
    <location>
        <begin position="552"/>
        <end position="709"/>
    </location>
</feature>
<dbReference type="InterPro" id="IPR014001">
    <property type="entry name" value="Helicase_ATP-bd"/>
</dbReference>
<keyword evidence="7 12" id="KW-0862">Zinc</keyword>
<keyword evidence="3 12" id="KW-0479">Metal-binding</keyword>
<proteinExistence type="inferred from homology"/>
<dbReference type="GO" id="GO:0006270">
    <property type="term" value="P:DNA replication initiation"/>
    <property type="evidence" value="ECO:0007669"/>
    <property type="project" value="TreeGrafter"/>
</dbReference>
<comment type="caution">
    <text evidence="15">The sequence shown here is derived from an EMBL/GenBank/DDBJ whole genome shotgun (WGS) entry which is preliminary data.</text>
</comment>
<feature type="binding site" evidence="12">
    <location>
        <position position="550"/>
    </location>
    <ligand>
        <name>Zn(2+)</name>
        <dbReference type="ChEBI" id="CHEBI:29105"/>
        <label>2</label>
    </ligand>
</feature>
<evidence type="ECO:0000256" key="5">
    <source>
        <dbReference type="ARBA" id="ARBA00022801"/>
    </source>
</evidence>
<evidence type="ECO:0000256" key="7">
    <source>
        <dbReference type="ARBA" id="ARBA00022833"/>
    </source>
</evidence>
<comment type="catalytic activity">
    <reaction evidence="11 12">
        <text>ATP + H2O = ADP + phosphate + H(+)</text>
        <dbReference type="Rhea" id="RHEA:13065"/>
        <dbReference type="ChEBI" id="CHEBI:15377"/>
        <dbReference type="ChEBI" id="CHEBI:15378"/>
        <dbReference type="ChEBI" id="CHEBI:30616"/>
        <dbReference type="ChEBI" id="CHEBI:43474"/>
        <dbReference type="ChEBI" id="CHEBI:456216"/>
        <dbReference type="EC" id="5.6.2.4"/>
    </reaction>
</comment>
<comment type="function">
    <text evidence="12">Initiates the restart of stalled replication forks, which reloads the replicative helicase on sites other than the origin of replication. Recognizes and binds to abandoned replication forks and remodels them to uncover a helicase loading site. Promotes assembly of the primosome at these replication forks.</text>
</comment>
<gene>
    <name evidence="12 15" type="primary">priA</name>
    <name evidence="15" type="ORF">H9900_03570</name>
</gene>
<dbReference type="InterPro" id="IPR001650">
    <property type="entry name" value="Helicase_C-like"/>
</dbReference>
<evidence type="ECO:0000256" key="10">
    <source>
        <dbReference type="ARBA" id="ARBA00023235"/>
    </source>
</evidence>
<dbReference type="AlphaFoldDB" id="A0A9D1PRQ8"/>
<dbReference type="SMART" id="SM00487">
    <property type="entry name" value="DEXDc"/>
    <property type="match status" value="1"/>
</dbReference>
<evidence type="ECO:0000256" key="11">
    <source>
        <dbReference type="ARBA" id="ARBA00048988"/>
    </source>
</evidence>
<evidence type="ECO:0000256" key="12">
    <source>
        <dbReference type="HAMAP-Rule" id="MF_00983"/>
    </source>
</evidence>
<keyword evidence="10 12" id="KW-0413">Isomerase</keyword>
<evidence type="ECO:0000259" key="13">
    <source>
        <dbReference type="PROSITE" id="PS51192"/>
    </source>
</evidence>
<dbReference type="GO" id="GO:0016787">
    <property type="term" value="F:hydrolase activity"/>
    <property type="evidence" value="ECO:0007669"/>
    <property type="project" value="UniProtKB-KW"/>
</dbReference>
<dbReference type="InterPro" id="IPR042115">
    <property type="entry name" value="PriA_3primeBD_sf"/>
</dbReference>
<dbReference type="Proteomes" id="UP000824162">
    <property type="component" value="Unassembled WGS sequence"/>
</dbReference>
<dbReference type="GO" id="GO:0043138">
    <property type="term" value="F:3'-5' DNA helicase activity"/>
    <property type="evidence" value="ECO:0007669"/>
    <property type="project" value="UniProtKB-EC"/>
</dbReference>
<evidence type="ECO:0000259" key="14">
    <source>
        <dbReference type="PROSITE" id="PS51194"/>
    </source>
</evidence>
<evidence type="ECO:0000256" key="9">
    <source>
        <dbReference type="ARBA" id="ARBA00023125"/>
    </source>
</evidence>
<dbReference type="InterPro" id="IPR005259">
    <property type="entry name" value="PriA"/>
</dbReference>
<dbReference type="GO" id="GO:1990077">
    <property type="term" value="C:primosome complex"/>
    <property type="evidence" value="ECO:0007669"/>
    <property type="project" value="UniProtKB-UniRule"/>
</dbReference>
<protein>
    <recommendedName>
        <fullName evidence="12">Replication restart protein PriA</fullName>
    </recommendedName>
    <alternativeName>
        <fullName evidence="12">ATP-dependent DNA helicase PriA</fullName>
        <ecNumber evidence="12">5.6.2.4</ecNumber>
    </alternativeName>
    <alternativeName>
        <fullName evidence="12">DNA 3'-5' helicase PriA</fullName>
    </alternativeName>
</protein>
<dbReference type="Pfam" id="PF17764">
    <property type="entry name" value="PriA_3primeBD"/>
    <property type="match status" value="1"/>
</dbReference>
<evidence type="ECO:0000256" key="8">
    <source>
        <dbReference type="ARBA" id="ARBA00022840"/>
    </source>
</evidence>
<dbReference type="EMBL" id="DXIJ01000069">
    <property type="protein sequence ID" value="HIV85871.1"/>
    <property type="molecule type" value="Genomic_DNA"/>
</dbReference>
<dbReference type="Pfam" id="PF18319">
    <property type="entry name" value="Zn_ribbon_PriA"/>
    <property type="match status" value="1"/>
</dbReference>
<dbReference type="EC" id="5.6.2.4" evidence="12"/>
<dbReference type="InterPro" id="IPR027417">
    <property type="entry name" value="P-loop_NTPase"/>
</dbReference>
<dbReference type="InterPro" id="IPR011545">
    <property type="entry name" value="DEAD/DEAH_box_helicase_dom"/>
</dbReference>
<dbReference type="Pfam" id="PF00271">
    <property type="entry name" value="Helicase_C"/>
    <property type="match status" value="1"/>
</dbReference>
<dbReference type="PANTHER" id="PTHR30580">
    <property type="entry name" value="PRIMOSOMAL PROTEIN N"/>
    <property type="match status" value="1"/>
</dbReference>
<dbReference type="GO" id="GO:0006310">
    <property type="term" value="P:DNA recombination"/>
    <property type="evidence" value="ECO:0007669"/>
    <property type="project" value="InterPro"/>
</dbReference>
<evidence type="ECO:0000256" key="3">
    <source>
        <dbReference type="ARBA" id="ARBA00022723"/>
    </source>
</evidence>
<keyword evidence="5 12" id="KW-0378">Hydrolase</keyword>
<evidence type="ECO:0000313" key="15">
    <source>
        <dbReference type="EMBL" id="HIV85871.1"/>
    </source>
</evidence>
<accession>A0A9D1PRQ8</accession>
<evidence type="ECO:0000256" key="2">
    <source>
        <dbReference type="ARBA" id="ARBA00022705"/>
    </source>
</evidence>
<feature type="binding site" evidence="12">
    <location>
        <position position="520"/>
    </location>
    <ligand>
        <name>Zn(2+)</name>
        <dbReference type="ChEBI" id="CHEBI:29105"/>
        <label>1</label>
    </ligand>
</feature>
<dbReference type="GO" id="GO:0005524">
    <property type="term" value="F:ATP binding"/>
    <property type="evidence" value="ECO:0007669"/>
    <property type="project" value="UniProtKB-UniRule"/>
</dbReference>
<feature type="binding site" evidence="12">
    <location>
        <position position="547"/>
    </location>
    <ligand>
        <name>Zn(2+)</name>
        <dbReference type="ChEBI" id="CHEBI:29105"/>
        <label>2</label>
    </ligand>
</feature>
<name>A0A9D1PRQ8_9FIRM</name>
<sequence length="815" mass="92223">MIAQVILISSRHIIDKTFDYIIPNELRDTAKTGMRVLVPFGIYNNPVEGLIVGISESSEHMALKRIKSVIGTASVCSEELLGLCFYMQQKYLCSFYSAFKLLVPPKMKLIIKEWITLNASASLGGITPFQKKITDTIAENGGAIEFAHLAELIGSHTLRRSLKTLEEKQIIKISEKAEDSVKELNIRFARLKISVEDAYTAADELKSKRAYIQSDMLLTVADSEKISTSDLIALSDGSYSSLNALVKKDYIELFNERRIRDVYNIDKHPSAAEYTPTPEQQPIIDYTNRLLDTNRHEKILIRGVTGSGKTEVFLQTIKRCIENGRRAIMLVPEISLTPQMVDRFVSRFGNKVAVMHSGLSYGERFDQWNKIKNNEVSVVVGARSAIFAPLENIGLIVIDEEHETSYKSETSPRYHTREIAIYRAEKNNAPLILASATPSVDSYYYASEKKSYKLFEMNSRYNNNKLPEVKIVDMRSELFEYHNLSPISNRLEFEIRKNLDRHEKTILFLNRRGYNTFISCRECGYVVECKNCSIPLTYHLDSNSLTCHYCGYTAQNIKTCPECGSKHIKFFGTGTQKIEAEINKLFPEARILRMDRDTTSGKGSHEQILNAFRNDKADILLGTQMVTKGLDFPDVTLVGVLAADSSLGVDDFRANERTFSLLTQVCGRAGRGDIPGRAVIQTYQPKNSTIEFAKAHNYTGFYKNEINFRKRLNYPPFCDIINILVHGTETESVTAEINSIYSCINASADKNNIIMLSAPMPAPISKIKNNYRYRIFMKVRSSDNMLPVLHEINDRHNTGNSKNTLVIDINPINMS</sequence>
<dbReference type="GO" id="GO:0003677">
    <property type="term" value="F:DNA binding"/>
    <property type="evidence" value="ECO:0007669"/>
    <property type="project" value="UniProtKB-UniRule"/>
</dbReference>
<keyword evidence="4 12" id="KW-0547">Nucleotide-binding</keyword>
<reference evidence="15" key="1">
    <citation type="journal article" date="2021" name="PeerJ">
        <title>Extensive microbial diversity within the chicken gut microbiome revealed by metagenomics and culture.</title>
        <authorList>
            <person name="Gilroy R."/>
            <person name="Ravi A."/>
            <person name="Getino M."/>
            <person name="Pursley I."/>
            <person name="Horton D.L."/>
            <person name="Alikhan N.F."/>
            <person name="Baker D."/>
            <person name="Gharbi K."/>
            <person name="Hall N."/>
            <person name="Watson M."/>
            <person name="Adriaenssens E.M."/>
            <person name="Foster-Nyarko E."/>
            <person name="Jarju S."/>
            <person name="Secka A."/>
            <person name="Antonio M."/>
            <person name="Oren A."/>
            <person name="Chaudhuri R.R."/>
            <person name="La Ragione R."/>
            <person name="Hildebrand F."/>
            <person name="Pallen M.J."/>
        </authorList>
    </citation>
    <scope>NUCLEOTIDE SEQUENCE</scope>
    <source>
        <strain evidence="15">5790</strain>
    </source>
</reference>
<comment type="cofactor">
    <cofactor evidence="12">
        <name>Zn(2+)</name>
        <dbReference type="ChEBI" id="CHEBI:29105"/>
    </cofactor>
    <text evidence="12">Binds 2 zinc ions per subunit.</text>
</comment>
<keyword evidence="9 12" id="KW-0238">DNA-binding</keyword>
<dbReference type="SUPFAM" id="SSF52540">
    <property type="entry name" value="P-loop containing nucleoside triphosphate hydrolases"/>
    <property type="match status" value="1"/>
</dbReference>
<feature type="binding site" evidence="12">
    <location>
        <position position="532"/>
    </location>
    <ligand>
        <name>Zn(2+)</name>
        <dbReference type="ChEBI" id="CHEBI:29105"/>
        <label>2</label>
    </ligand>
</feature>
<evidence type="ECO:0000256" key="6">
    <source>
        <dbReference type="ARBA" id="ARBA00022806"/>
    </source>
</evidence>